<evidence type="ECO:0000313" key="1">
    <source>
        <dbReference type="EMBL" id="GLC25396.1"/>
    </source>
</evidence>
<evidence type="ECO:0000313" key="2">
    <source>
        <dbReference type="Proteomes" id="UP001161325"/>
    </source>
</evidence>
<reference evidence="1" key="1">
    <citation type="submission" date="2022-08" db="EMBL/GenBank/DDBJ databases">
        <title>Draft genome sequencing of Roseisolibacter agri AW1220.</title>
        <authorList>
            <person name="Tobiishi Y."/>
            <person name="Tonouchi A."/>
        </authorList>
    </citation>
    <scope>NUCLEOTIDE SEQUENCE</scope>
    <source>
        <strain evidence="1">AW1220</strain>
    </source>
</reference>
<dbReference type="EMBL" id="BRXS01000003">
    <property type="protein sequence ID" value="GLC25396.1"/>
    <property type="molecule type" value="Genomic_DNA"/>
</dbReference>
<gene>
    <name evidence="1" type="ORF">rosag_19090</name>
</gene>
<sequence>MSIGHSASDLDHSDAAPLRALAAARDAVLRGLVHALSNRVGTVAAVAGMLDPQAPAAGVAATVLQGETERLEQLLEEFRRLSLEPASAPEPVHLPDLLAGVVALHAHHPALRDVPCAVEGADDLPPVLAEPAAAADALLAALDAAKGAAIALGGGVRLVGTVDGATVQIRVEAAEAPDDAATSRWPLPGGAGEGWLGARGGGVALPTLAGARGG</sequence>
<protein>
    <submittedName>
        <fullName evidence="1">Uncharacterized protein</fullName>
    </submittedName>
</protein>
<name>A0AA37Q971_9BACT</name>
<proteinExistence type="predicted"/>
<dbReference type="RefSeq" id="WP_284349852.1">
    <property type="nucleotide sequence ID" value="NZ_BRXS01000003.1"/>
</dbReference>
<comment type="caution">
    <text evidence="1">The sequence shown here is derived from an EMBL/GenBank/DDBJ whole genome shotgun (WGS) entry which is preliminary data.</text>
</comment>
<dbReference type="AlphaFoldDB" id="A0AA37Q971"/>
<keyword evidence="2" id="KW-1185">Reference proteome</keyword>
<dbReference type="Proteomes" id="UP001161325">
    <property type="component" value="Unassembled WGS sequence"/>
</dbReference>
<organism evidence="1 2">
    <name type="scientific">Roseisolibacter agri</name>
    <dbReference type="NCBI Taxonomy" id="2014610"/>
    <lineage>
        <taxon>Bacteria</taxon>
        <taxon>Pseudomonadati</taxon>
        <taxon>Gemmatimonadota</taxon>
        <taxon>Gemmatimonadia</taxon>
        <taxon>Gemmatimonadales</taxon>
        <taxon>Gemmatimonadaceae</taxon>
        <taxon>Roseisolibacter</taxon>
    </lineage>
</organism>
<accession>A0AA37Q971</accession>